<dbReference type="EMBL" id="CAJVQC010058924">
    <property type="protein sequence ID" value="CAG8799215.1"/>
    <property type="molecule type" value="Genomic_DNA"/>
</dbReference>
<protein>
    <submittedName>
        <fullName evidence="1">11456_t:CDS:1</fullName>
    </submittedName>
</protein>
<keyword evidence="2" id="KW-1185">Reference proteome</keyword>
<proteinExistence type="predicted"/>
<comment type="caution">
    <text evidence="1">The sequence shown here is derived from an EMBL/GenBank/DDBJ whole genome shotgun (WGS) entry which is preliminary data.</text>
</comment>
<reference evidence="1" key="1">
    <citation type="submission" date="2021-06" db="EMBL/GenBank/DDBJ databases">
        <authorList>
            <person name="Kallberg Y."/>
            <person name="Tangrot J."/>
            <person name="Rosling A."/>
        </authorList>
    </citation>
    <scope>NUCLEOTIDE SEQUENCE</scope>
    <source>
        <strain evidence="1">MA461A</strain>
    </source>
</reference>
<sequence length="81" mass="8703">MSEKASNKVTPKPSSLEVDLPGVGRSGTISPKSIKNPSNLSQSPRRFSSSSTRSYETNDYFSASSSPVNQRVSSAMSLYGR</sequence>
<gene>
    <name evidence="1" type="ORF">RPERSI_LOCUS20674</name>
</gene>
<evidence type="ECO:0000313" key="2">
    <source>
        <dbReference type="Proteomes" id="UP000789920"/>
    </source>
</evidence>
<dbReference type="Proteomes" id="UP000789920">
    <property type="component" value="Unassembled WGS sequence"/>
</dbReference>
<accession>A0ACA9RMH7</accession>
<name>A0ACA9RMH7_9GLOM</name>
<organism evidence="1 2">
    <name type="scientific">Racocetra persica</name>
    <dbReference type="NCBI Taxonomy" id="160502"/>
    <lineage>
        <taxon>Eukaryota</taxon>
        <taxon>Fungi</taxon>
        <taxon>Fungi incertae sedis</taxon>
        <taxon>Mucoromycota</taxon>
        <taxon>Glomeromycotina</taxon>
        <taxon>Glomeromycetes</taxon>
        <taxon>Diversisporales</taxon>
        <taxon>Gigasporaceae</taxon>
        <taxon>Racocetra</taxon>
    </lineage>
</organism>
<evidence type="ECO:0000313" key="1">
    <source>
        <dbReference type="EMBL" id="CAG8799215.1"/>
    </source>
</evidence>
<feature type="non-terminal residue" evidence="1">
    <location>
        <position position="81"/>
    </location>
</feature>